<evidence type="ECO:0000259" key="8">
    <source>
        <dbReference type="PROSITE" id="PS50850"/>
    </source>
</evidence>
<dbReference type="PANTHER" id="PTHR23502:SF51">
    <property type="entry name" value="QUINIDINE RESISTANCE PROTEIN 1-RELATED"/>
    <property type="match status" value="1"/>
</dbReference>
<feature type="transmembrane region" description="Helical" evidence="7">
    <location>
        <begin position="177"/>
        <end position="195"/>
    </location>
</feature>
<evidence type="ECO:0000256" key="3">
    <source>
        <dbReference type="ARBA" id="ARBA00022692"/>
    </source>
</evidence>
<dbReference type="InterPro" id="IPR020846">
    <property type="entry name" value="MFS_dom"/>
</dbReference>
<organism evidence="9 10">
    <name type="scientific">Periconia macrospinosa</name>
    <dbReference type="NCBI Taxonomy" id="97972"/>
    <lineage>
        <taxon>Eukaryota</taxon>
        <taxon>Fungi</taxon>
        <taxon>Dikarya</taxon>
        <taxon>Ascomycota</taxon>
        <taxon>Pezizomycotina</taxon>
        <taxon>Dothideomycetes</taxon>
        <taxon>Pleosporomycetidae</taxon>
        <taxon>Pleosporales</taxon>
        <taxon>Massarineae</taxon>
        <taxon>Periconiaceae</taxon>
        <taxon>Periconia</taxon>
    </lineage>
</organism>
<reference evidence="9 10" key="1">
    <citation type="journal article" date="2018" name="Sci. Rep.">
        <title>Comparative genomics provides insights into the lifestyle and reveals functional heterogeneity of dark septate endophytic fungi.</title>
        <authorList>
            <person name="Knapp D.G."/>
            <person name="Nemeth J.B."/>
            <person name="Barry K."/>
            <person name="Hainaut M."/>
            <person name="Henrissat B."/>
            <person name="Johnson J."/>
            <person name="Kuo A."/>
            <person name="Lim J.H.P."/>
            <person name="Lipzen A."/>
            <person name="Nolan M."/>
            <person name="Ohm R.A."/>
            <person name="Tamas L."/>
            <person name="Grigoriev I.V."/>
            <person name="Spatafora J.W."/>
            <person name="Nagy L.G."/>
            <person name="Kovacs G.M."/>
        </authorList>
    </citation>
    <scope>NUCLEOTIDE SEQUENCE [LARGE SCALE GENOMIC DNA]</scope>
    <source>
        <strain evidence="9 10">DSE2036</strain>
    </source>
</reference>
<feature type="transmembrane region" description="Helical" evidence="7">
    <location>
        <begin position="86"/>
        <end position="107"/>
    </location>
</feature>
<dbReference type="CDD" id="cd17323">
    <property type="entry name" value="MFS_Tpo1_MDR_like"/>
    <property type="match status" value="1"/>
</dbReference>
<keyword evidence="5 7" id="KW-0472">Membrane</keyword>
<dbReference type="PANTHER" id="PTHR23502">
    <property type="entry name" value="MAJOR FACILITATOR SUPERFAMILY"/>
    <property type="match status" value="1"/>
</dbReference>
<feature type="transmembrane region" description="Helical" evidence="7">
    <location>
        <begin position="336"/>
        <end position="360"/>
    </location>
</feature>
<feature type="compositionally biased region" description="Basic and acidic residues" evidence="6">
    <location>
        <begin position="261"/>
        <end position="276"/>
    </location>
</feature>
<dbReference type="Proteomes" id="UP000244855">
    <property type="component" value="Unassembled WGS sequence"/>
</dbReference>
<name>A0A2V1E2F6_9PLEO</name>
<dbReference type="FunFam" id="1.20.1720.10:FF:000009">
    <property type="entry name" value="MFS multidrug transporter"/>
    <property type="match status" value="1"/>
</dbReference>
<accession>A0A2V1E2F6</accession>
<keyword evidence="4 7" id="KW-1133">Transmembrane helix</keyword>
<evidence type="ECO:0000313" key="10">
    <source>
        <dbReference type="Proteomes" id="UP000244855"/>
    </source>
</evidence>
<feature type="transmembrane region" description="Helical" evidence="7">
    <location>
        <begin position="420"/>
        <end position="438"/>
    </location>
</feature>
<evidence type="ECO:0000313" key="9">
    <source>
        <dbReference type="EMBL" id="PVI04611.1"/>
    </source>
</evidence>
<evidence type="ECO:0000256" key="2">
    <source>
        <dbReference type="ARBA" id="ARBA00022448"/>
    </source>
</evidence>
<dbReference type="PROSITE" id="PS50850">
    <property type="entry name" value="MFS"/>
    <property type="match status" value="1"/>
</dbReference>
<dbReference type="Gene3D" id="1.20.1720.10">
    <property type="entry name" value="Multidrug resistance protein D"/>
    <property type="match status" value="1"/>
</dbReference>
<feature type="compositionally biased region" description="Polar residues" evidence="6">
    <location>
        <begin position="8"/>
        <end position="18"/>
    </location>
</feature>
<feature type="region of interest" description="Disordered" evidence="6">
    <location>
        <begin position="1"/>
        <end position="35"/>
    </location>
</feature>
<dbReference type="InterPro" id="IPR036259">
    <property type="entry name" value="MFS_trans_sf"/>
</dbReference>
<protein>
    <submittedName>
        <fullName evidence="9">MFS general substrate transporter</fullName>
    </submittedName>
</protein>
<feature type="transmembrane region" description="Helical" evidence="7">
    <location>
        <begin position="485"/>
        <end position="506"/>
    </location>
</feature>
<dbReference type="SUPFAM" id="SSF103473">
    <property type="entry name" value="MFS general substrate transporter"/>
    <property type="match status" value="1"/>
</dbReference>
<proteinExistence type="predicted"/>
<feature type="region of interest" description="Disordered" evidence="6">
    <location>
        <begin position="256"/>
        <end position="276"/>
    </location>
</feature>
<feature type="domain" description="Major facilitator superfamily (MFS) profile" evidence="8">
    <location>
        <begin position="53"/>
        <end position="510"/>
    </location>
</feature>
<keyword evidence="3 7" id="KW-0812">Transmembrane</keyword>
<dbReference type="STRING" id="97972.A0A2V1E2F6"/>
<keyword evidence="2" id="KW-0813">Transport</keyword>
<keyword evidence="10" id="KW-1185">Reference proteome</keyword>
<evidence type="ECO:0000256" key="6">
    <source>
        <dbReference type="SAM" id="MobiDB-lite"/>
    </source>
</evidence>
<feature type="transmembrane region" description="Helical" evidence="7">
    <location>
        <begin position="51"/>
        <end position="74"/>
    </location>
</feature>
<dbReference type="InterPro" id="IPR011701">
    <property type="entry name" value="MFS"/>
</dbReference>
<feature type="transmembrane region" description="Helical" evidence="7">
    <location>
        <begin position="302"/>
        <end position="324"/>
    </location>
</feature>
<dbReference type="GO" id="GO:0022857">
    <property type="term" value="F:transmembrane transporter activity"/>
    <property type="evidence" value="ECO:0007669"/>
    <property type="project" value="InterPro"/>
</dbReference>
<comment type="subcellular location">
    <subcellularLocation>
        <location evidence="1">Membrane</location>
        <topology evidence="1">Multi-pass membrane protein</topology>
    </subcellularLocation>
</comment>
<dbReference type="Pfam" id="PF07690">
    <property type="entry name" value="MFS_1"/>
    <property type="match status" value="1"/>
</dbReference>
<evidence type="ECO:0000256" key="7">
    <source>
        <dbReference type="SAM" id="Phobius"/>
    </source>
</evidence>
<evidence type="ECO:0000256" key="5">
    <source>
        <dbReference type="ARBA" id="ARBA00023136"/>
    </source>
</evidence>
<evidence type="ECO:0000256" key="1">
    <source>
        <dbReference type="ARBA" id="ARBA00004141"/>
    </source>
</evidence>
<feature type="transmembrane region" description="Helical" evidence="7">
    <location>
        <begin position="393"/>
        <end position="414"/>
    </location>
</feature>
<dbReference type="OrthoDB" id="2441642at2759"/>
<dbReference type="AlphaFoldDB" id="A0A2V1E2F6"/>
<dbReference type="GO" id="GO:0005886">
    <property type="term" value="C:plasma membrane"/>
    <property type="evidence" value="ECO:0007669"/>
    <property type="project" value="TreeGrafter"/>
</dbReference>
<dbReference type="Gene3D" id="1.20.1250.20">
    <property type="entry name" value="MFS general substrate transporter like domains"/>
    <property type="match status" value="1"/>
</dbReference>
<gene>
    <name evidence="9" type="ORF">DM02DRAFT_556182</name>
</gene>
<feature type="transmembrane region" description="Helical" evidence="7">
    <location>
        <begin position="119"/>
        <end position="136"/>
    </location>
</feature>
<evidence type="ECO:0000256" key="4">
    <source>
        <dbReference type="ARBA" id="ARBA00022989"/>
    </source>
</evidence>
<dbReference type="EMBL" id="KZ805320">
    <property type="protein sequence ID" value="PVI04611.1"/>
    <property type="molecule type" value="Genomic_DNA"/>
</dbReference>
<sequence>MAAPHAATDSQKNPNLQQDGPPIIPSEGATTPADTEVPEVPYTVFSHRVKVFIIVMSALSSLFSPVSSLIYLPALDVLSNYYNVSVSRINLSVTTYMILQGLAPMFFGDMADQIGRRPIYIITFIIYVAANIGLALQSNYGALLVLRALQSSGSSGVIALGSAVMADIATPAERSGYISYVQAGMMLGPALAPTIGGLLTQFLGWRAIFWFLTIASGVYLILYIPFAPETCRKVVENGSIPPQDWNRSVWNAFQDRKNKKREGNDQTKEAERQERKRDLAAKRKLAVPNPLKALRIIVEKDVALIMLLTSLMVTGFYMIMVPIPSVFADVYKFNQIQIGLCYLPFSAGSILGTVAAGKFLDWNFRRVAKQIGHPIHLRKGDDLRHFPIEKVRLSIIWIPSVLGGSATLCWGWVLASRTSLAAPLILLFVGGAAIPATMSMQQSLLVDLYPQSPATVTAALNVCRCLMSAAGTSIVQYMIDAMGLGWCYTFVGLVLLASTPLSFIGMKWGPKWREERFLRMEKKAEEK</sequence>
<feature type="transmembrane region" description="Helical" evidence="7">
    <location>
        <begin position="207"/>
        <end position="226"/>
    </location>
</feature>